<dbReference type="SMART" id="SM00129">
    <property type="entry name" value="KISc"/>
    <property type="match status" value="1"/>
</dbReference>
<feature type="domain" description="Kinesin motor" evidence="7">
    <location>
        <begin position="1"/>
        <end position="222"/>
    </location>
</feature>
<evidence type="ECO:0000256" key="2">
    <source>
        <dbReference type="ARBA" id="ARBA00022840"/>
    </source>
</evidence>
<dbReference type="GO" id="GO:0008017">
    <property type="term" value="F:microtubule binding"/>
    <property type="evidence" value="ECO:0007669"/>
    <property type="project" value="InterPro"/>
</dbReference>
<evidence type="ECO:0000256" key="6">
    <source>
        <dbReference type="SAM" id="MobiDB-lite"/>
    </source>
</evidence>
<sequence length="316" mass="35347">MASNIYCCGAGTAADTENVTGPGKTFTMEGTEQNRGINYRTLEQLFQIARERSDTFTYEISISVLEVYNEQIRDLLDTSTAPKKLEIKQDFEGSHHVPGIVEAKVGNTKQVWEVLRVENNARAVGSNNVNEHNCRSHCMLCVIVKAKNLIYGECTKSKLWLVDLAGSERLTKTDVQGDRLKEAQNINKSLSALGDVISGLANKSSHVPYRNSKLTHLLQDSLAENDLGESLSSLYFASRVCGVELAPARRQIDTSELQRIKTLHAWNQNPKTNPLKNWKRASKPRKTGLEQNNGPTKISRRRFGTLKNNCYSFKSD</sequence>
<dbReference type="EMBL" id="JBDFQZ010000009">
    <property type="protein sequence ID" value="KAK9690201.1"/>
    <property type="molecule type" value="Genomic_DNA"/>
</dbReference>
<evidence type="ECO:0000256" key="3">
    <source>
        <dbReference type="ARBA" id="ARBA00023175"/>
    </source>
</evidence>
<dbReference type="InterPro" id="IPR027640">
    <property type="entry name" value="Kinesin-like_fam"/>
</dbReference>
<dbReference type="Pfam" id="PF00225">
    <property type="entry name" value="Kinesin"/>
    <property type="match status" value="1"/>
</dbReference>
<dbReference type="AlphaFoldDB" id="A0AAW1ILD7"/>
<keyword evidence="1 5" id="KW-0547">Nucleotide-binding</keyword>
<organism evidence="8 9">
    <name type="scientific">Saponaria officinalis</name>
    <name type="common">Common soapwort</name>
    <name type="synonym">Lychnis saponaria</name>
    <dbReference type="NCBI Taxonomy" id="3572"/>
    <lineage>
        <taxon>Eukaryota</taxon>
        <taxon>Viridiplantae</taxon>
        <taxon>Streptophyta</taxon>
        <taxon>Embryophyta</taxon>
        <taxon>Tracheophyta</taxon>
        <taxon>Spermatophyta</taxon>
        <taxon>Magnoliopsida</taxon>
        <taxon>eudicotyledons</taxon>
        <taxon>Gunneridae</taxon>
        <taxon>Pentapetalae</taxon>
        <taxon>Caryophyllales</taxon>
        <taxon>Caryophyllaceae</taxon>
        <taxon>Caryophylleae</taxon>
        <taxon>Saponaria</taxon>
    </lineage>
</organism>
<evidence type="ECO:0000256" key="4">
    <source>
        <dbReference type="PROSITE-ProRule" id="PRU00283"/>
    </source>
</evidence>
<dbReference type="PRINTS" id="PR00380">
    <property type="entry name" value="KINESINHEAVY"/>
</dbReference>
<dbReference type="Proteomes" id="UP001443914">
    <property type="component" value="Unassembled WGS sequence"/>
</dbReference>
<dbReference type="PROSITE" id="PS50067">
    <property type="entry name" value="KINESIN_MOTOR_2"/>
    <property type="match status" value="1"/>
</dbReference>
<feature type="compositionally biased region" description="Basic residues" evidence="6">
    <location>
        <begin position="277"/>
        <end position="286"/>
    </location>
</feature>
<evidence type="ECO:0000259" key="7">
    <source>
        <dbReference type="PROSITE" id="PS50067"/>
    </source>
</evidence>
<dbReference type="GO" id="GO:0003777">
    <property type="term" value="F:microtubule motor activity"/>
    <property type="evidence" value="ECO:0007669"/>
    <property type="project" value="InterPro"/>
</dbReference>
<dbReference type="Gene3D" id="3.40.850.10">
    <property type="entry name" value="Kinesin motor domain"/>
    <property type="match status" value="1"/>
</dbReference>
<keyword evidence="3 5" id="KW-0505">Motor protein</keyword>
<comment type="caution">
    <text evidence="8">The sequence shown here is derived from an EMBL/GenBank/DDBJ whole genome shotgun (WGS) entry which is preliminary data.</text>
</comment>
<name>A0AAW1ILD7_SAPOF</name>
<dbReference type="InterPro" id="IPR027417">
    <property type="entry name" value="P-loop_NTPase"/>
</dbReference>
<evidence type="ECO:0000313" key="8">
    <source>
        <dbReference type="EMBL" id="KAK9690201.1"/>
    </source>
</evidence>
<dbReference type="PROSITE" id="PS00411">
    <property type="entry name" value="KINESIN_MOTOR_1"/>
    <property type="match status" value="1"/>
</dbReference>
<evidence type="ECO:0000313" key="9">
    <source>
        <dbReference type="Proteomes" id="UP001443914"/>
    </source>
</evidence>
<dbReference type="InterPro" id="IPR019821">
    <property type="entry name" value="Kinesin_motor_CS"/>
</dbReference>
<dbReference type="PANTHER" id="PTHR47972">
    <property type="entry name" value="KINESIN-LIKE PROTEIN KLP-3"/>
    <property type="match status" value="1"/>
</dbReference>
<dbReference type="InterPro" id="IPR036961">
    <property type="entry name" value="Kinesin_motor_dom_sf"/>
</dbReference>
<keyword evidence="2 5" id="KW-0067">ATP-binding</keyword>
<dbReference type="PANTHER" id="PTHR47972:SF18">
    <property type="entry name" value="KINESIN-LIKE PROTEIN KIN-14R"/>
    <property type="match status" value="1"/>
</dbReference>
<feature type="region of interest" description="Disordered" evidence="6">
    <location>
        <begin position="269"/>
        <end position="298"/>
    </location>
</feature>
<dbReference type="GO" id="GO:0005874">
    <property type="term" value="C:microtubule"/>
    <property type="evidence" value="ECO:0007669"/>
    <property type="project" value="UniProtKB-KW"/>
</dbReference>
<proteinExistence type="inferred from homology"/>
<dbReference type="SUPFAM" id="SSF52540">
    <property type="entry name" value="P-loop containing nucleoside triphosphate hydrolases"/>
    <property type="match status" value="1"/>
</dbReference>
<evidence type="ECO:0000256" key="1">
    <source>
        <dbReference type="ARBA" id="ARBA00022741"/>
    </source>
</evidence>
<protein>
    <recommendedName>
        <fullName evidence="5">Kinesin-like protein</fullName>
    </recommendedName>
</protein>
<dbReference type="GO" id="GO:0007018">
    <property type="term" value="P:microtubule-based movement"/>
    <property type="evidence" value="ECO:0007669"/>
    <property type="project" value="InterPro"/>
</dbReference>
<keyword evidence="9" id="KW-1185">Reference proteome</keyword>
<evidence type="ECO:0000256" key="5">
    <source>
        <dbReference type="RuleBase" id="RU000394"/>
    </source>
</evidence>
<accession>A0AAW1ILD7</accession>
<comment type="caution">
    <text evidence="4">Lacks conserved residue(s) required for the propagation of feature annotation.</text>
</comment>
<dbReference type="GO" id="GO:0005524">
    <property type="term" value="F:ATP binding"/>
    <property type="evidence" value="ECO:0007669"/>
    <property type="project" value="UniProtKB-KW"/>
</dbReference>
<reference evidence="8" key="1">
    <citation type="submission" date="2024-03" db="EMBL/GenBank/DDBJ databases">
        <title>WGS assembly of Saponaria officinalis var. Norfolk2.</title>
        <authorList>
            <person name="Jenkins J."/>
            <person name="Shu S."/>
            <person name="Grimwood J."/>
            <person name="Barry K."/>
            <person name="Goodstein D."/>
            <person name="Schmutz J."/>
            <person name="Leebens-Mack J."/>
            <person name="Osbourn A."/>
        </authorList>
    </citation>
    <scope>NUCLEOTIDE SEQUENCE [LARGE SCALE GENOMIC DNA]</scope>
    <source>
        <strain evidence="8">JIC</strain>
    </source>
</reference>
<comment type="similarity">
    <text evidence="4 5">Belongs to the TRAFAC class myosin-kinesin ATPase superfamily. Kinesin family.</text>
</comment>
<keyword evidence="5" id="KW-0493">Microtubule</keyword>
<dbReference type="InterPro" id="IPR001752">
    <property type="entry name" value="Kinesin_motor_dom"/>
</dbReference>
<gene>
    <name evidence="8" type="ORF">RND81_09G111300</name>
</gene>